<evidence type="ECO:0000313" key="2">
    <source>
        <dbReference type="EMBL" id="RAS70022.1"/>
    </source>
</evidence>
<keyword evidence="4" id="KW-1185">Reference proteome</keyword>
<dbReference type="Proteomes" id="UP000248714">
    <property type="component" value="Unassembled WGS sequence"/>
</dbReference>
<dbReference type="Pfam" id="PF19462">
    <property type="entry name" value="DUF5999"/>
    <property type="match status" value="1"/>
</dbReference>
<sequence>MCQHQPQCPDAADPRGPWAEIAVAHPEQGWYLLCNGIVLFDDGGLMLPDHRVVAPAA</sequence>
<gene>
    <name evidence="2" type="ORF">C8D87_101322</name>
    <name evidence="1" type="ORF">C8D88_104437</name>
</gene>
<evidence type="ECO:0000313" key="1">
    <source>
        <dbReference type="EMBL" id="PWK87276.1"/>
    </source>
</evidence>
<proteinExistence type="predicted"/>
<dbReference type="AlphaFoldDB" id="A0A316I1K8"/>
<organism evidence="1 3">
    <name type="scientific">Lentzea atacamensis</name>
    <dbReference type="NCBI Taxonomy" id="531938"/>
    <lineage>
        <taxon>Bacteria</taxon>
        <taxon>Bacillati</taxon>
        <taxon>Actinomycetota</taxon>
        <taxon>Actinomycetes</taxon>
        <taxon>Pseudonocardiales</taxon>
        <taxon>Pseudonocardiaceae</taxon>
        <taxon>Lentzea</taxon>
    </lineage>
</organism>
<dbReference type="Proteomes" id="UP000246005">
    <property type="component" value="Unassembled WGS sequence"/>
</dbReference>
<dbReference type="InterPro" id="IPR046041">
    <property type="entry name" value="DUF5999"/>
</dbReference>
<accession>A0A316I1K8</accession>
<evidence type="ECO:0000313" key="3">
    <source>
        <dbReference type="Proteomes" id="UP000246005"/>
    </source>
</evidence>
<evidence type="ECO:0000313" key="4">
    <source>
        <dbReference type="Proteomes" id="UP000248714"/>
    </source>
</evidence>
<dbReference type="EMBL" id="QGHB01000004">
    <property type="protein sequence ID" value="PWK87276.1"/>
    <property type="molecule type" value="Genomic_DNA"/>
</dbReference>
<dbReference type="EMBL" id="QLTT01000001">
    <property type="protein sequence ID" value="RAS70022.1"/>
    <property type="molecule type" value="Genomic_DNA"/>
</dbReference>
<protein>
    <submittedName>
        <fullName evidence="1">Uncharacterized protein</fullName>
    </submittedName>
</protein>
<name>A0A316I1K8_9PSEU</name>
<reference evidence="1 3" key="1">
    <citation type="submission" date="2018-05" db="EMBL/GenBank/DDBJ databases">
        <title>Genomic Encyclopedia of Type Strains, Phase IV (KMG-IV): sequencing the most valuable type-strain genomes for metagenomic binning, comparative biology and taxonomic classification.</title>
        <authorList>
            <person name="Goeker M."/>
        </authorList>
    </citation>
    <scope>NUCLEOTIDE SEQUENCE [LARGE SCALE GENOMIC DNA]</scope>
    <source>
        <strain evidence="2 4">DSM 45479</strain>
        <strain evidence="1 3">DSM 45480</strain>
    </source>
</reference>
<dbReference type="RefSeq" id="WP_170154946.1">
    <property type="nucleotide sequence ID" value="NZ_QGHB01000004.1"/>
</dbReference>
<comment type="caution">
    <text evidence="1">The sequence shown here is derived from an EMBL/GenBank/DDBJ whole genome shotgun (WGS) entry which is preliminary data.</text>
</comment>